<keyword evidence="3" id="KW-1185">Reference proteome</keyword>
<keyword evidence="1" id="KW-0472">Membrane</keyword>
<accession>A0ABU7XTI8</accession>
<evidence type="ECO:0000256" key="1">
    <source>
        <dbReference type="SAM" id="Phobius"/>
    </source>
</evidence>
<keyword evidence="1" id="KW-0812">Transmembrane</keyword>
<dbReference type="RefSeq" id="WP_303306384.1">
    <property type="nucleotide sequence ID" value="NZ_JAODOP010000004.1"/>
</dbReference>
<dbReference type="Proteomes" id="UP001337305">
    <property type="component" value="Unassembled WGS sequence"/>
</dbReference>
<comment type="caution">
    <text evidence="2">The sequence shown here is derived from an EMBL/GenBank/DDBJ whole genome shotgun (WGS) entry which is preliminary data.</text>
</comment>
<reference evidence="2 3" key="1">
    <citation type="submission" date="2022-09" db="EMBL/GenBank/DDBJ databases">
        <title>Genome sequencing of Flavivirga sp. MEBiC05379.</title>
        <authorList>
            <person name="Oh H.-M."/>
            <person name="Kwon K.K."/>
            <person name="Park M.J."/>
            <person name="Yang S.-H."/>
        </authorList>
    </citation>
    <scope>NUCLEOTIDE SEQUENCE [LARGE SCALE GENOMIC DNA]</scope>
    <source>
        <strain evidence="2 3">MEBiC05379</strain>
    </source>
</reference>
<evidence type="ECO:0000313" key="3">
    <source>
        <dbReference type="Proteomes" id="UP001337305"/>
    </source>
</evidence>
<proteinExistence type="predicted"/>
<evidence type="ECO:0008006" key="4">
    <source>
        <dbReference type="Google" id="ProtNLM"/>
    </source>
</evidence>
<gene>
    <name evidence="2" type="ORF">N1F79_13000</name>
</gene>
<organism evidence="2 3">
    <name type="scientific">Flavivirga spongiicola</name>
    <dbReference type="NCBI Taxonomy" id="421621"/>
    <lineage>
        <taxon>Bacteria</taxon>
        <taxon>Pseudomonadati</taxon>
        <taxon>Bacteroidota</taxon>
        <taxon>Flavobacteriia</taxon>
        <taxon>Flavobacteriales</taxon>
        <taxon>Flavobacteriaceae</taxon>
        <taxon>Flavivirga</taxon>
    </lineage>
</organism>
<feature type="transmembrane region" description="Helical" evidence="1">
    <location>
        <begin position="59"/>
        <end position="77"/>
    </location>
</feature>
<evidence type="ECO:0000313" key="2">
    <source>
        <dbReference type="EMBL" id="MEF3834050.1"/>
    </source>
</evidence>
<name>A0ABU7XTI8_9FLAO</name>
<protein>
    <recommendedName>
        <fullName evidence="4">D-glucuronyl C5-epimerase C-terminal domain-containing protein</fullName>
    </recommendedName>
</protein>
<dbReference type="EMBL" id="JAODOP010000004">
    <property type="protein sequence ID" value="MEF3834050.1"/>
    <property type="molecule type" value="Genomic_DNA"/>
</dbReference>
<keyword evidence="1" id="KW-1133">Transmembrane helix</keyword>
<sequence>MLSQKKMHKINYTNLDVKCRIKVDVILKSKNAVIRLHSIVMEFMNKVFRFKKNETTCDILHPNWYYIVVLLIGFVFYSCKNKPSKFTIKNQIDQFQLSRIDSMPNLPKPFKIIDFKNLAKGFDSLVFDDTQIGDYWPLIWMDNSRKNFDQETFGIYTAMGDLRQGIENNNGIFHESLATIGSVLGATLVGIDKSNQKGKNYVSMLKNYFNSETQWNIVMNNTCPEVALLGGGYARDWWYDVYPNVLFYGLSNFYPEEKDYSNIMRTVADKFYKADSIMKGNYAYSFFDYATLEPKDNWICKQEDVAAGHAYVLYSAYQKFHDPKYLKGAKSSLEALLTQGDNRFYEILMPFGAYVAARLNAEEGTNYDYTKILEWTFNGTPDCREGWGVLVDNWNGYDVSGIVGSTVDHGGFGFLMNTYDAMWPLVPMVRYDQRYASTIGKWMLNASNALKLFYPYEMADEHQSIPELKQHTKGVIAYEGLIKKSHFKQYENLKAPIAIGDGPHWVKGNPDVSQFSVYGSGHVGIAGSIVSKTNIENILQLDLLATDFYRDDACPSFLYYNPNPDVKKVVIPVGDSPLKIYDGIQRAFIAENIKNKFMFSIKKEETALLIFVPQDAIVTEKNGKLYADNMVIDYRYSI</sequence>